<dbReference type="EMBL" id="OZ021741">
    <property type="protein sequence ID" value="CAK9325159.1"/>
    <property type="molecule type" value="Genomic_DNA"/>
</dbReference>
<evidence type="ECO:0000256" key="4">
    <source>
        <dbReference type="ARBA" id="ARBA00022824"/>
    </source>
</evidence>
<evidence type="ECO:0000256" key="5">
    <source>
        <dbReference type="ARBA" id="ARBA00022989"/>
    </source>
</evidence>
<dbReference type="Proteomes" id="UP001642487">
    <property type="component" value="Chromosome 7"/>
</dbReference>
<dbReference type="InterPro" id="IPR014756">
    <property type="entry name" value="Ig_E-set"/>
</dbReference>
<evidence type="ECO:0000256" key="7">
    <source>
        <dbReference type="ARBA" id="ARBA00023186"/>
    </source>
</evidence>
<evidence type="ECO:0000256" key="1">
    <source>
        <dbReference type="ARBA" id="ARBA00004141"/>
    </source>
</evidence>
<proteinExistence type="predicted"/>
<protein>
    <recommendedName>
        <fullName evidence="8">SEC63 domain-containing protein</fullName>
    </recommendedName>
</protein>
<evidence type="ECO:0000256" key="6">
    <source>
        <dbReference type="ARBA" id="ARBA00023136"/>
    </source>
</evidence>
<keyword evidence="10" id="KW-1185">Reference proteome</keyword>
<accession>A0ABP0YX93</accession>
<keyword evidence="6" id="KW-0472">Membrane</keyword>
<feature type="domain" description="SEC63" evidence="8">
    <location>
        <begin position="7"/>
        <end position="96"/>
    </location>
</feature>
<organism evidence="9 10">
    <name type="scientific">Citrullus colocynthis</name>
    <name type="common">colocynth</name>
    <dbReference type="NCBI Taxonomy" id="252529"/>
    <lineage>
        <taxon>Eukaryota</taxon>
        <taxon>Viridiplantae</taxon>
        <taxon>Streptophyta</taxon>
        <taxon>Embryophyta</taxon>
        <taxon>Tracheophyta</taxon>
        <taxon>Spermatophyta</taxon>
        <taxon>Magnoliopsida</taxon>
        <taxon>eudicotyledons</taxon>
        <taxon>Gunneridae</taxon>
        <taxon>Pentapetalae</taxon>
        <taxon>rosids</taxon>
        <taxon>fabids</taxon>
        <taxon>Cucurbitales</taxon>
        <taxon>Cucurbitaceae</taxon>
        <taxon>Benincaseae</taxon>
        <taxon>Citrullus</taxon>
    </lineage>
</organism>
<evidence type="ECO:0000313" key="10">
    <source>
        <dbReference type="Proteomes" id="UP001642487"/>
    </source>
</evidence>
<keyword evidence="5" id="KW-1133">Transmembrane helix</keyword>
<keyword evidence="3" id="KW-0812">Transmembrane</keyword>
<evidence type="ECO:0000256" key="2">
    <source>
        <dbReference type="ARBA" id="ARBA00004240"/>
    </source>
</evidence>
<keyword evidence="4" id="KW-0256">Endoplasmic reticulum</keyword>
<dbReference type="Gene3D" id="2.60.40.150">
    <property type="entry name" value="C2 domain"/>
    <property type="match status" value="1"/>
</dbReference>
<dbReference type="InterPro" id="IPR004179">
    <property type="entry name" value="Sec63-dom"/>
</dbReference>
<name>A0ABP0YX93_9ROSI</name>
<dbReference type="PANTHER" id="PTHR24075:SF5">
    <property type="entry name" value="U5 SMALL NUCLEAR RIBONUCLEOPROTEIN 200 KDA HELICASE"/>
    <property type="match status" value="1"/>
</dbReference>
<evidence type="ECO:0000259" key="8">
    <source>
        <dbReference type="Pfam" id="PF02889"/>
    </source>
</evidence>
<gene>
    <name evidence="9" type="ORF">CITCOLO1_LOCUS17413</name>
</gene>
<dbReference type="SUPFAM" id="SSF81296">
    <property type="entry name" value="E set domains"/>
    <property type="match status" value="1"/>
</dbReference>
<dbReference type="PANTHER" id="PTHR24075">
    <property type="entry name" value="SEC63 DOMAIN-CONTAINING"/>
    <property type="match status" value="1"/>
</dbReference>
<keyword evidence="7" id="KW-0143">Chaperone</keyword>
<reference evidence="9 10" key="1">
    <citation type="submission" date="2024-03" db="EMBL/GenBank/DDBJ databases">
        <authorList>
            <person name="Gkanogiannis A."/>
            <person name="Becerra Lopez-Lavalle L."/>
        </authorList>
    </citation>
    <scope>NUCLEOTIDE SEQUENCE [LARGE SCALE GENOMIC DNA]</scope>
</reference>
<dbReference type="Pfam" id="PF02889">
    <property type="entry name" value="Sec63"/>
    <property type="match status" value="1"/>
</dbReference>
<dbReference type="InterPro" id="IPR035892">
    <property type="entry name" value="C2_domain_sf"/>
</dbReference>
<sequence>MSDSQFRENITLQVTLERDLDGRTEVGPVDALRYPKAKEEGWWLVVGDTKSNQLLAIKRVPLQRKLKVKLGFTAPEILERNRTHFISCVTRPWVATRNIASWWMSKMQLHLVKKSSFQEAYPAGGDFSGLVLIHEHCVGHFGIQIVTRKISVYSKVWREC</sequence>
<evidence type="ECO:0000256" key="3">
    <source>
        <dbReference type="ARBA" id="ARBA00022692"/>
    </source>
</evidence>
<evidence type="ECO:0000313" key="9">
    <source>
        <dbReference type="EMBL" id="CAK9325159.1"/>
    </source>
</evidence>
<comment type="subcellular location">
    <subcellularLocation>
        <location evidence="2">Endoplasmic reticulum</location>
    </subcellularLocation>
    <subcellularLocation>
        <location evidence="1">Membrane</location>
        <topology evidence="1">Multi-pass membrane protein</topology>
    </subcellularLocation>
</comment>